<keyword evidence="5 8" id="KW-0694">RNA-binding</keyword>
<dbReference type="InterPro" id="IPR002942">
    <property type="entry name" value="S4_RNA-bd"/>
</dbReference>
<reference evidence="11 12" key="1">
    <citation type="journal article" date="2019" name="ISME J.">
        <title>Candidatus Macondimonas diazotrophica, a novel gammaproteobacterial genus dominating crude-oil-contaminated coastal sediments.</title>
        <authorList>
            <person name="Karthikeyan S."/>
            <person name="Konstantinidis K."/>
        </authorList>
    </citation>
    <scope>NUCLEOTIDE SEQUENCE [LARGE SCALE GENOMIC DNA]</scope>
    <source>
        <strain evidence="11 12">KTK01</strain>
    </source>
</reference>
<evidence type="ECO:0000313" key="12">
    <source>
        <dbReference type="Proteomes" id="UP000297890"/>
    </source>
</evidence>
<evidence type="ECO:0000256" key="2">
    <source>
        <dbReference type="ARBA" id="ARBA00002876"/>
    </source>
</evidence>
<dbReference type="SUPFAM" id="SSF55174">
    <property type="entry name" value="Alpha-L RNA-binding motif"/>
    <property type="match status" value="1"/>
</dbReference>
<dbReference type="Gene3D" id="3.30.2350.10">
    <property type="entry name" value="Pseudouridine synthase"/>
    <property type="match status" value="1"/>
</dbReference>
<accession>A0A4Z0FBS3</accession>
<dbReference type="InterPro" id="IPR036986">
    <property type="entry name" value="S4_RNA-bd_sf"/>
</dbReference>
<comment type="caution">
    <text evidence="11">The sequence shown here is derived from an EMBL/GenBank/DDBJ whole genome shotgun (WGS) entry which is preliminary data.</text>
</comment>
<dbReference type="EMBL" id="SRIO01000002">
    <property type="protein sequence ID" value="TFZ83925.1"/>
    <property type="molecule type" value="Genomic_DNA"/>
</dbReference>
<dbReference type="AlphaFoldDB" id="A0A4Z0FBS3"/>
<dbReference type="Pfam" id="PF01479">
    <property type="entry name" value="S4"/>
    <property type="match status" value="1"/>
</dbReference>
<dbReference type="OrthoDB" id="9807829at2"/>
<dbReference type="CDD" id="cd00165">
    <property type="entry name" value="S4"/>
    <property type="match status" value="1"/>
</dbReference>
<evidence type="ECO:0000313" key="11">
    <source>
        <dbReference type="EMBL" id="TFZ83925.1"/>
    </source>
</evidence>
<evidence type="ECO:0000256" key="9">
    <source>
        <dbReference type="RuleBase" id="RU362028"/>
    </source>
</evidence>
<dbReference type="GO" id="GO:0160141">
    <property type="term" value="F:23S rRNA pseudouridine(955/2504/2580) synthase activity"/>
    <property type="evidence" value="ECO:0007669"/>
    <property type="project" value="UniProtKB-EC"/>
</dbReference>
<evidence type="ECO:0000256" key="6">
    <source>
        <dbReference type="ARBA" id="ARBA00023235"/>
    </source>
</evidence>
<evidence type="ECO:0000256" key="4">
    <source>
        <dbReference type="ARBA" id="ARBA00022552"/>
    </source>
</evidence>
<keyword evidence="12" id="KW-1185">Reference proteome</keyword>
<dbReference type="Proteomes" id="UP000297890">
    <property type="component" value="Unassembled WGS sequence"/>
</dbReference>
<dbReference type="Gene3D" id="3.10.290.10">
    <property type="entry name" value="RNA-binding S4 domain"/>
    <property type="match status" value="1"/>
</dbReference>
<evidence type="ECO:0000256" key="1">
    <source>
        <dbReference type="ARBA" id="ARBA00000381"/>
    </source>
</evidence>
<feature type="domain" description="RNA-binding S4" evidence="10">
    <location>
        <begin position="17"/>
        <end position="78"/>
    </location>
</feature>
<comment type="catalytic activity">
    <reaction evidence="9">
        <text>a uridine in RNA = a pseudouridine in RNA</text>
        <dbReference type="Rhea" id="RHEA:48348"/>
        <dbReference type="Rhea" id="RHEA-COMP:12068"/>
        <dbReference type="Rhea" id="RHEA-COMP:12069"/>
        <dbReference type="ChEBI" id="CHEBI:65314"/>
        <dbReference type="ChEBI" id="CHEBI:65315"/>
    </reaction>
</comment>
<sequence>MGTGVQYVEVSAERAGQRLDNFLMGQLKEIPRPQIYRILRKGEVRVNGRRAKPDLRIQAGDRVRLPPLQRAPAAEVAIPPASLIGEIAGRILYEDDGLLVVNKPAGLAVHAGTGVAYGLIDVLRALRPHCPELNLVHRLDRGTSGCLVATKTRSDLLTLNRAFADRRCEKVYLALTQGRWGRGEVVRRQALDIDHRQGGERTVRVDTAHGQTAVSRFRQVERFDGASLVRVAIETGRTHQIRVHAADAGHPLAGDDRYGDRVFNRQMARLGLRRLFLHAAALSLPLDGREPLQVEAPLPADLSGVLKALRG</sequence>
<dbReference type="GO" id="GO:0000455">
    <property type="term" value="P:enzyme-directed rRNA pseudouridine synthesis"/>
    <property type="evidence" value="ECO:0007669"/>
    <property type="project" value="UniProtKB-ARBA"/>
</dbReference>
<dbReference type="PANTHER" id="PTHR21600">
    <property type="entry name" value="MITOCHONDRIAL RNA PSEUDOURIDINE SYNTHASE"/>
    <property type="match status" value="1"/>
</dbReference>
<evidence type="ECO:0000256" key="5">
    <source>
        <dbReference type="ARBA" id="ARBA00022884"/>
    </source>
</evidence>
<evidence type="ECO:0000256" key="8">
    <source>
        <dbReference type="PROSITE-ProRule" id="PRU00182"/>
    </source>
</evidence>
<dbReference type="InterPro" id="IPR020103">
    <property type="entry name" value="PsdUridine_synth_cat_dom_sf"/>
</dbReference>
<dbReference type="GO" id="GO:0003723">
    <property type="term" value="F:RNA binding"/>
    <property type="evidence" value="ECO:0007669"/>
    <property type="project" value="UniProtKB-KW"/>
</dbReference>
<protein>
    <recommendedName>
        <fullName evidence="9">Pseudouridine synthase</fullName>
        <ecNumber evidence="9">5.4.99.-</ecNumber>
    </recommendedName>
</protein>
<gene>
    <name evidence="11" type="ORF">E4680_02420</name>
</gene>
<comment type="function">
    <text evidence="2">Responsible for synthesis of pseudouridine from uracil at positions 955, 2504 and 2580 in 23S ribosomal RNA.</text>
</comment>
<keyword evidence="6 9" id="KW-0413">Isomerase</keyword>
<dbReference type="PANTHER" id="PTHR21600:SF92">
    <property type="entry name" value="RIBOSOMAL LARGE SUBUNIT PSEUDOURIDINE SYNTHASE C"/>
    <property type="match status" value="1"/>
</dbReference>
<dbReference type="EC" id="5.4.99.-" evidence="9"/>
<dbReference type="InterPro" id="IPR050188">
    <property type="entry name" value="RluA_PseudoU_synthase"/>
</dbReference>
<evidence type="ECO:0000256" key="7">
    <source>
        <dbReference type="PIRSR" id="PIRSR606225-1"/>
    </source>
</evidence>
<keyword evidence="4" id="KW-0698">rRNA processing</keyword>
<dbReference type="SMART" id="SM00363">
    <property type="entry name" value="S4"/>
    <property type="match status" value="1"/>
</dbReference>
<dbReference type="InterPro" id="IPR006145">
    <property type="entry name" value="PsdUridine_synth_RsuA/RluA"/>
</dbReference>
<dbReference type="NCBIfam" id="TIGR00005">
    <property type="entry name" value="rluA_subfam"/>
    <property type="match status" value="1"/>
</dbReference>
<dbReference type="InterPro" id="IPR006224">
    <property type="entry name" value="PsdUridine_synth_RluA-like_CS"/>
</dbReference>
<organism evidence="11 12">
    <name type="scientific">Candidatus Macondimonas diazotrophica</name>
    <dbReference type="NCBI Taxonomy" id="2305248"/>
    <lineage>
        <taxon>Bacteria</taxon>
        <taxon>Pseudomonadati</taxon>
        <taxon>Pseudomonadota</taxon>
        <taxon>Gammaproteobacteria</taxon>
        <taxon>Chromatiales</taxon>
        <taxon>Ectothiorhodospiraceae</taxon>
        <taxon>Candidatus Macondimonas</taxon>
    </lineage>
</organism>
<comment type="catalytic activity">
    <reaction evidence="1">
        <text>uridine(955/2504/2580) in 23S rRNA = pseudouridine(955/2504/2580) in 23S rRNA</text>
        <dbReference type="Rhea" id="RHEA:42528"/>
        <dbReference type="Rhea" id="RHEA-COMP:10099"/>
        <dbReference type="Rhea" id="RHEA-COMP:10100"/>
        <dbReference type="ChEBI" id="CHEBI:65314"/>
        <dbReference type="ChEBI" id="CHEBI:65315"/>
        <dbReference type="EC" id="5.4.99.24"/>
    </reaction>
</comment>
<dbReference type="SUPFAM" id="SSF55120">
    <property type="entry name" value="Pseudouridine synthase"/>
    <property type="match status" value="1"/>
</dbReference>
<evidence type="ECO:0000256" key="3">
    <source>
        <dbReference type="ARBA" id="ARBA00010876"/>
    </source>
</evidence>
<evidence type="ECO:0000259" key="10">
    <source>
        <dbReference type="SMART" id="SM00363"/>
    </source>
</evidence>
<comment type="similarity">
    <text evidence="3 9">Belongs to the pseudouridine synthase RluA family.</text>
</comment>
<proteinExistence type="inferred from homology"/>
<dbReference type="InterPro" id="IPR006225">
    <property type="entry name" value="PsdUridine_synth_RluC/D"/>
</dbReference>
<name>A0A4Z0FBS3_9GAMM</name>
<dbReference type="CDD" id="cd02869">
    <property type="entry name" value="PseudoU_synth_RluA_like"/>
    <property type="match status" value="1"/>
</dbReference>
<dbReference type="Pfam" id="PF00849">
    <property type="entry name" value="PseudoU_synth_2"/>
    <property type="match status" value="1"/>
</dbReference>
<feature type="active site" evidence="7">
    <location>
        <position position="140"/>
    </location>
</feature>
<dbReference type="PROSITE" id="PS50889">
    <property type="entry name" value="S4"/>
    <property type="match status" value="1"/>
</dbReference>
<dbReference type="PROSITE" id="PS01129">
    <property type="entry name" value="PSI_RLU"/>
    <property type="match status" value="1"/>
</dbReference>